<evidence type="ECO:0000313" key="2">
    <source>
        <dbReference type="EMBL" id="WCZ38793.1"/>
    </source>
</evidence>
<reference evidence="2 3" key="1">
    <citation type="submission" date="2020-10" db="EMBL/GenBank/DDBJ databases">
        <title>Complete genome sequence of Corynebacterium jeddahense DSM 45997, type strain of Corynebacterium jeddahense.</title>
        <authorList>
            <person name="Busche T."/>
            <person name="Kalinowski J."/>
            <person name="Ruckert C."/>
        </authorList>
    </citation>
    <scope>NUCLEOTIDE SEQUENCE [LARGE SCALE GENOMIC DNA]</scope>
    <source>
        <strain evidence="2 3">DSM 45997</strain>
    </source>
</reference>
<dbReference type="Pfam" id="PF02734">
    <property type="entry name" value="Dak2"/>
    <property type="match status" value="1"/>
</dbReference>
<dbReference type="PANTHER" id="PTHR33434">
    <property type="entry name" value="DEGV DOMAIN-CONTAINING PROTEIN DR_1986-RELATED"/>
    <property type="match status" value="1"/>
</dbReference>
<dbReference type="Gene3D" id="1.25.40.340">
    <property type="match status" value="1"/>
</dbReference>
<proteinExistence type="predicted"/>
<protein>
    <submittedName>
        <fullName evidence="2">DAK2 domain protein</fullName>
    </submittedName>
</protein>
<dbReference type="RefSeq" id="WP_042404728.1">
    <property type="nucleotide sequence ID" value="NZ_CBYN010000002.1"/>
</dbReference>
<dbReference type="PROSITE" id="PS51480">
    <property type="entry name" value="DHAL"/>
    <property type="match status" value="1"/>
</dbReference>
<dbReference type="InterPro" id="IPR033470">
    <property type="entry name" value="FakA-like_C"/>
</dbReference>
<evidence type="ECO:0000313" key="3">
    <source>
        <dbReference type="Proteomes" id="UP001218071"/>
    </source>
</evidence>
<dbReference type="InterPro" id="IPR004007">
    <property type="entry name" value="DhaL_dom"/>
</dbReference>
<dbReference type="InterPro" id="IPR036117">
    <property type="entry name" value="DhaL_dom_sf"/>
</dbReference>
<organism evidence="2 3">
    <name type="scientific">Corynebacterium jeddahense</name>
    <dbReference type="NCBI Taxonomy" id="1414719"/>
    <lineage>
        <taxon>Bacteria</taxon>
        <taxon>Bacillati</taxon>
        <taxon>Actinomycetota</taxon>
        <taxon>Actinomycetes</taxon>
        <taxon>Mycobacteriales</taxon>
        <taxon>Corynebacteriaceae</taxon>
        <taxon>Corynebacterium</taxon>
    </lineage>
</organism>
<dbReference type="Proteomes" id="UP001218071">
    <property type="component" value="Chromosome"/>
</dbReference>
<keyword evidence="3" id="KW-1185">Reference proteome</keyword>
<dbReference type="Pfam" id="PF21645">
    <property type="entry name" value="FakA-like_M"/>
    <property type="match status" value="1"/>
</dbReference>
<name>A0ABY7UMJ1_9CORY</name>
<dbReference type="Pfam" id="PF13684">
    <property type="entry name" value="FakA-like_C"/>
    <property type="match status" value="1"/>
</dbReference>
<evidence type="ECO:0000259" key="1">
    <source>
        <dbReference type="PROSITE" id="PS51480"/>
    </source>
</evidence>
<dbReference type="PANTHER" id="PTHR33434:SF4">
    <property type="entry name" value="PHOSPHATASE PROTEIN"/>
    <property type="match status" value="1"/>
</dbReference>
<dbReference type="InterPro" id="IPR048394">
    <property type="entry name" value="FakA-like_M"/>
</dbReference>
<feature type="domain" description="DhaL" evidence="1">
    <location>
        <begin position="10"/>
        <end position="207"/>
    </location>
</feature>
<dbReference type="EMBL" id="CP063194">
    <property type="protein sequence ID" value="WCZ38793.1"/>
    <property type="molecule type" value="Genomic_DNA"/>
</dbReference>
<dbReference type="SUPFAM" id="SSF101473">
    <property type="entry name" value="DhaL-like"/>
    <property type="match status" value="1"/>
</dbReference>
<dbReference type="SMART" id="SM01121">
    <property type="entry name" value="Dak1_2"/>
    <property type="match status" value="1"/>
</dbReference>
<dbReference type="SMART" id="SM01120">
    <property type="entry name" value="Dak2"/>
    <property type="match status" value="1"/>
</dbReference>
<dbReference type="InterPro" id="IPR050270">
    <property type="entry name" value="DegV_domain_contain"/>
</dbReference>
<sequence>MAASPLLDGTRLLAWARRAADELDRRRVEINALNVFPVPDADTGSNMAHTMAAAVEEAEALGPGAGAEEVAEALAVGAVRGARGNSGVVLSQVMRGVAQSIAEDASEGVMVAEALGSAVGFVDRAIADPVEGTVVTVLRAAAAEAREVVEEADDPAALSLTDVAVPATDAARVALARTPSQLPALREAGVVDAGGAGLVVLLETLVGETAPAAPGLASEAAPKDVDTHGLGGDVALEVLFSFEGDLDALEGALAPLGDSLIVARLNETAGRVHIHSHEAGRVVEAAYAAGAVSELRLEALPPATAAPAPATAAPRRLIIAVTPPGSLTTLYAESGAVTVAPGPEVISDMLAAIKHSQSDEIIVLPNGLLSSDNLAAVEKATRAMEQTITLLPTVRLVSGIAALSVYDETQPLATAAFTMSEAAGEMRTAVAVRAEKGALTQGGAVGKGDVVVTARGETLLIADRPADAVERACRRLLEHGGEQVTILFDPAELSAAELEELASALRVEVMVYPADGLEACAEIGVE</sequence>
<accession>A0ABY7UMJ1</accession>
<gene>
    <name evidence="2" type="ORF">CJEDD_05930</name>
</gene>